<dbReference type="RefSeq" id="WP_308986874.1">
    <property type="nucleotide sequence ID" value="NZ_JARXIC010000096.1"/>
</dbReference>
<dbReference type="InterPro" id="IPR026889">
    <property type="entry name" value="Zn_Tnp"/>
</dbReference>
<feature type="non-terminal residue" evidence="3">
    <location>
        <position position="1"/>
    </location>
</feature>
<dbReference type="Pfam" id="PF14319">
    <property type="entry name" value="Zn_Tnp_IS91"/>
    <property type="match status" value="1"/>
</dbReference>
<evidence type="ECO:0000313" key="3">
    <source>
        <dbReference type="EMBL" id="MDQ8196442.1"/>
    </source>
</evidence>
<evidence type="ECO:0000259" key="1">
    <source>
        <dbReference type="Pfam" id="PF04986"/>
    </source>
</evidence>
<name>A0ABU1ANS4_9BACT</name>
<sequence>SCNHRACPQCGGHDQQVWAAKQTARLLPVPYYMLTPTVPQQLRSLFLHAPAAAYDTLFRAASGALQSICAKPKHLGGQAGFMVMLHTWTREMLHHPHVHMIVPAVGLDASGCALVQPRYEGYLVPHALMADEVRDQFAASLLIRHRGLYNQVDPEIWKMKWNVNCQPVGRGKTALRYVAAYVAKSAFNQSRLGGYDADGLIRLWCTRSKDKRRHCLKLKPTEFIRRWLLHVLPRRFVRLRYYGWLSSAAKQAFARVQLLLGAKPAHLELPYLPPMCCAKCEGELVRIQKIHPARGPPLSLGLVHQSNMNRKKNVS</sequence>
<dbReference type="EMBL" id="JARXIC010000096">
    <property type="protein sequence ID" value="MDQ8196442.1"/>
    <property type="molecule type" value="Genomic_DNA"/>
</dbReference>
<feature type="domain" description="Transposase IS801/IS1294" evidence="1">
    <location>
        <begin position="80"/>
        <end position="249"/>
    </location>
</feature>
<dbReference type="InterPro" id="IPR007069">
    <property type="entry name" value="Transposase_32"/>
</dbReference>
<dbReference type="PANTHER" id="PTHR37023">
    <property type="entry name" value="TRANSPOSASE"/>
    <property type="match status" value="1"/>
</dbReference>
<keyword evidence="4" id="KW-1185">Reference proteome</keyword>
<evidence type="ECO:0000313" key="4">
    <source>
        <dbReference type="Proteomes" id="UP001243717"/>
    </source>
</evidence>
<proteinExistence type="predicted"/>
<accession>A0ABU1ANS4</accession>
<organism evidence="3 4">
    <name type="scientific">Thalassobacterium sedimentorum</name>
    <dbReference type="NCBI Taxonomy" id="3041258"/>
    <lineage>
        <taxon>Bacteria</taxon>
        <taxon>Pseudomonadati</taxon>
        <taxon>Verrucomicrobiota</taxon>
        <taxon>Opitutia</taxon>
        <taxon>Puniceicoccales</taxon>
        <taxon>Coraliomargaritaceae</taxon>
        <taxon>Thalassobacterium</taxon>
    </lineage>
</organism>
<dbReference type="Proteomes" id="UP001243717">
    <property type="component" value="Unassembled WGS sequence"/>
</dbReference>
<evidence type="ECO:0000259" key="2">
    <source>
        <dbReference type="Pfam" id="PF14319"/>
    </source>
</evidence>
<comment type="caution">
    <text evidence="3">The sequence shown here is derived from an EMBL/GenBank/DDBJ whole genome shotgun (WGS) entry which is preliminary data.</text>
</comment>
<reference evidence="3 4" key="1">
    <citation type="submission" date="2023-04" db="EMBL/GenBank/DDBJ databases">
        <title>A novel bacteria isolated from coastal sediment.</title>
        <authorList>
            <person name="Liu X.-J."/>
            <person name="Du Z.-J."/>
        </authorList>
    </citation>
    <scope>NUCLEOTIDE SEQUENCE [LARGE SCALE GENOMIC DNA]</scope>
    <source>
        <strain evidence="3 4">SDUM461004</strain>
    </source>
</reference>
<gene>
    <name evidence="3" type="ORF">QEH59_18580</name>
</gene>
<feature type="domain" description="Transposase zinc-binding" evidence="2">
    <location>
        <begin position="1"/>
        <end position="37"/>
    </location>
</feature>
<dbReference type="Pfam" id="PF04986">
    <property type="entry name" value="Y2_Tnp"/>
    <property type="match status" value="1"/>
</dbReference>
<protein>
    <submittedName>
        <fullName evidence="3">Transposase</fullName>
    </submittedName>
</protein>
<dbReference type="PANTHER" id="PTHR37023:SF1">
    <property type="entry name" value="ISSOD25 TRANSPOSASE TNPA_ISSOD25"/>
    <property type="match status" value="1"/>
</dbReference>